<keyword evidence="4 9" id="KW-0805">Transcription regulation</keyword>
<dbReference type="EMBL" id="JAJJMA010263569">
    <property type="protein sequence ID" value="MCL7044916.1"/>
    <property type="molecule type" value="Genomic_DNA"/>
</dbReference>
<dbReference type="InterPro" id="IPR003851">
    <property type="entry name" value="Znf_Dof"/>
</dbReference>
<feature type="compositionally biased region" description="Low complexity" evidence="10">
    <location>
        <begin position="345"/>
        <end position="364"/>
    </location>
</feature>
<feature type="compositionally biased region" description="Polar residues" evidence="10">
    <location>
        <begin position="190"/>
        <end position="209"/>
    </location>
</feature>
<evidence type="ECO:0000313" key="13">
    <source>
        <dbReference type="Proteomes" id="UP001177140"/>
    </source>
</evidence>
<evidence type="ECO:0000259" key="11">
    <source>
        <dbReference type="PROSITE" id="PS50884"/>
    </source>
</evidence>
<keyword evidence="2 8" id="KW-0863">Zinc-finger</keyword>
<evidence type="ECO:0000256" key="5">
    <source>
        <dbReference type="ARBA" id="ARBA00023125"/>
    </source>
</evidence>
<dbReference type="Proteomes" id="UP001177140">
    <property type="component" value="Unassembled WGS sequence"/>
</dbReference>
<evidence type="ECO:0000256" key="10">
    <source>
        <dbReference type="SAM" id="MobiDB-lite"/>
    </source>
</evidence>
<feature type="compositionally biased region" description="Gly residues" evidence="10">
    <location>
        <begin position="365"/>
        <end position="378"/>
    </location>
</feature>
<evidence type="ECO:0000256" key="3">
    <source>
        <dbReference type="ARBA" id="ARBA00022833"/>
    </source>
</evidence>
<dbReference type="PANTHER" id="PTHR31992">
    <property type="entry name" value="DOF ZINC FINGER PROTEIN DOF1.4-RELATED"/>
    <property type="match status" value="1"/>
</dbReference>
<comment type="function">
    <text evidence="9">Transcription factor that binds specifically to a 5'-AA[AG]G-3' consensus core sequence.</text>
</comment>
<dbReference type="PROSITE" id="PS50884">
    <property type="entry name" value="ZF_DOF_2"/>
    <property type="match status" value="1"/>
</dbReference>
<feature type="region of interest" description="Disordered" evidence="10">
    <location>
        <begin position="343"/>
        <end position="378"/>
    </location>
</feature>
<keyword evidence="7 8" id="KW-0539">Nucleus</keyword>
<gene>
    <name evidence="12" type="ORF">MKW94_019369</name>
</gene>
<dbReference type="InterPro" id="IPR045174">
    <property type="entry name" value="Dof"/>
</dbReference>
<feature type="region of interest" description="Disordered" evidence="10">
    <location>
        <begin position="1"/>
        <end position="100"/>
    </location>
</feature>
<evidence type="ECO:0000313" key="12">
    <source>
        <dbReference type="EMBL" id="MCL7044916.1"/>
    </source>
</evidence>
<sequence>MVFTSIPVYLDPPNWQQQQPNNNQQGIGIDQQQQLQQQQHQQQQQQHSQNHSQLLQPPLQLQTPNPVGGTGGVGASSIRPGSMADRARQAKLPQPEQQLKCPRCDSSNTKFCYFNNYSLTQPRHFCKTCRRYWTRGGALRNVPVGGGCRRNKRSKSTSSKSPGNSEQRQSHSSTTSSSIPSSSTNYNTSDHNNLLSHHHMMSTTPQSQPRPHIPFMSSLHQFTDHYGSAPGLGLNFSGIQTPSTGQHGGTIGHMDFQMGNGSSGGSGNVLSSTGGIEQWRLQQMQQFPFLGGMEPSQPGMYPYQGSVENINQLLRTSRPTGSLASSVKMEENQAAGLHLSRQFMGNNTSTNSSNNSQGNDNQYNWGGGDVGGGGGGGGNAAWTDLSGFNSSSTTHIL</sequence>
<keyword evidence="6 9" id="KW-0804">Transcription</keyword>
<feature type="compositionally biased region" description="Low complexity" evidence="10">
    <location>
        <begin position="170"/>
        <end position="189"/>
    </location>
</feature>
<evidence type="ECO:0000256" key="9">
    <source>
        <dbReference type="RuleBase" id="RU369094"/>
    </source>
</evidence>
<keyword evidence="13" id="KW-1185">Reference proteome</keyword>
<comment type="subcellular location">
    <subcellularLocation>
        <location evidence="8 9">Nucleus</location>
    </subcellularLocation>
</comment>
<evidence type="ECO:0000256" key="2">
    <source>
        <dbReference type="ARBA" id="ARBA00022771"/>
    </source>
</evidence>
<dbReference type="AlphaFoldDB" id="A0AA41VP77"/>
<evidence type="ECO:0000256" key="1">
    <source>
        <dbReference type="ARBA" id="ARBA00022723"/>
    </source>
</evidence>
<evidence type="ECO:0000256" key="7">
    <source>
        <dbReference type="ARBA" id="ARBA00023242"/>
    </source>
</evidence>
<proteinExistence type="predicted"/>
<dbReference type="GO" id="GO:0008270">
    <property type="term" value="F:zinc ion binding"/>
    <property type="evidence" value="ECO:0007669"/>
    <property type="project" value="UniProtKB-KW"/>
</dbReference>
<keyword evidence="3 9" id="KW-0862">Zinc</keyword>
<dbReference type="Pfam" id="PF02701">
    <property type="entry name" value="Zn_ribbon_Dof"/>
    <property type="match status" value="1"/>
</dbReference>
<feature type="domain" description="Dof-type" evidence="11">
    <location>
        <begin position="99"/>
        <end position="153"/>
    </location>
</feature>
<dbReference type="GO" id="GO:0005634">
    <property type="term" value="C:nucleus"/>
    <property type="evidence" value="ECO:0007669"/>
    <property type="project" value="UniProtKB-SubCell"/>
</dbReference>
<dbReference type="PROSITE" id="PS01361">
    <property type="entry name" value="ZF_DOF_1"/>
    <property type="match status" value="1"/>
</dbReference>
<feature type="region of interest" description="Disordered" evidence="10">
    <location>
        <begin position="140"/>
        <end position="215"/>
    </location>
</feature>
<keyword evidence="5 8" id="KW-0238">DNA-binding</keyword>
<dbReference type="PANTHER" id="PTHR31992:SF193">
    <property type="entry name" value="DOF ZINC FINGER PROTEIN DOF3.6"/>
    <property type="match status" value="1"/>
</dbReference>
<name>A0AA41VP77_PAPNU</name>
<keyword evidence="1 9" id="KW-0479">Metal-binding</keyword>
<organism evidence="12 13">
    <name type="scientific">Papaver nudicaule</name>
    <name type="common">Iceland poppy</name>
    <dbReference type="NCBI Taxonomy" id="74823"/>
    <lineage>
        <taxon>Eukaryota</taxon>
        <taxon>Viridiplantae</taxon>
        <taxon>Streptophyta</taxon>
        <taxon>Embryophyta</taxon>
        <taxon>Tracheophyta</taxon>
        <taxon>Spermatophyta</taxon>
        <taxon>Magnoliopsida</taxon>
        <taxon>Ranunculales</taxon>
        <taxon>Papaveraceae</taxon>
        <taxon>Papaveroideae</taxon>
        <taxon>Papaver</taxon>
    </lineage>
</organism>
<evidence type="ECO:0000256" key="4">
    <source>
        <dbReference type="ARBA" id="ARBA00023015"/>
    </source>
</evidence>
<dbReference type="GO" id="GO:0003700">
    <property type="term" value="F:DNA-binding transcription factor activity"/>
    <property type="evidence" value="ECO:0007669"/>
    <property type="project" value="UniProtKB-UniRule"/>
</dbReference>
<feature type="compositionally biased region" description="Low complexity" evidence="10">
    <location>
        <begin position="16"/>
        <end position="67"/>
    </location>
</feature>
<evidence type="ECO:0000256" key="6">
    <source>
        <dbReference type="ARBA" id="ARBA00023163"/>
    </source>
</evidence>
<evidence type="ECO:0000256" key="8">
    <source>
        <dbReference type="PROSITE-ProRule" id="PRU00071"/>
    </source>
</evidence>
<reference evidence="12" key="1">
    <citation type="submission" date="2022-03" db="EMBL/GenBank/DDBJ databases">
        <title>A functionally conserved STORR gene fusion in Papaver species that diverged 16.8 million years ago.</title>
        <authorList>
            <person name="Catania T."/>
        </authorList>
    </citation>
    <scope>NUCLEOTIDE SEQUENCE</scope>
    <source>
        <strain evidence="12">S-191538</strain>
    </source>
</reference>
<protein>
    <recommendedName>
        <fullName evidence="9">Dof zinc finger protein</fullName>
    </recommendedName>
</protein>
<dbReference type="GO" id="GO:0003677">
    <property type="term" value="F:DNA binding"/>
    <property type="evidence" value="ECO:0007669"/>
    <property type="project" value="UniProtKB-UniRule"/>
</dbReference>
<comment type="caution">
    <text evidence="12">The sequence shown here is derived from an EMBL/GenBank/DDBJ whole genome shotgun (WGS) entry which is preliminary data.</text>
</comment>
<accession>A0AA41VP77</accession>